<organism evidence="1 2">
    <name type="scientific">Bradyrhizobium zhanjiangense</name>
    <dbReference type="NCBI Taxonomy" id="1325107"/>
    <lineage>
        <taxon>Bacteria</taxon>
        <taxon>Pseudomonadati</taxon>
        <taxon>Pseudomonadota</taxon>
        <taxon>Alphaproteobacteria</taxon>
        <taxon>Hyphomicrobiales</taxon>
        <taxon>Nitrobacteraceae</taxon>
        <taxon>Bradyrhizobium</taxon>
    </lineage>
</organism>
<accession>A0A4Q0SB50</accession>
<evidence type="ECO:0000313" key="2">
    <source>
        <dbReference type="Proteomes" id="UP000290565"/>
    </source>
</evidence>
<evidence type="ECO:0000313" key="1">
    <source>
        <dbReference type="EMBL" id="RXH33736.1"/>
    </source>
</evidence>
<gene>
    <name evidence="1" type="ORF">XH94_29435</name>
</gene>
<dbReference type="InterPro" id="IPR038656">
    <property type="entry name" value="Peptidase_G1_sf"/>
</dbReference>
<dbReference type="GO" id="GO:0070007">
    <property type="term" value="F:glutamic-type endopeptidase activity"/>
    <property type="evidence" value="ECO:0007669"/>
    <property type="project" value="InterPro"/>
</dbReference>
<dbReference type="Proteomes" id="UP000290565">
    <property type="component" value="Unassembled WGS sequence"/>
</dbReference>
<comment type="caution">
    <text evidence="1">The sequence shown here is derived from an EMBL/GenBank/DDBJ whole genome shotgun (WGS) entry which is preliminary data.</text>
</comment>
<dbReference type="SUPFAM" id="SSF49899">
    <property type="entry name" value="Concanavalin A-like lectins/glucanases"/>
    <property type="match status" value="1"/>
</dbReference>
<dbReference type="InterPro" id="IPR000250">
    <property type="entry name" value="Peptidase_G1"/>
</dbReference>
<sequence length="185" mass="20826">MQIVDGIEKKKAYAWWQWWSLDENYPPDNRNNPPVPIPNIEVSVHDEIIAGLTLLHHDEVQFFIKNQTTGLFTTFVVVAPGRILPLGSTAEWIVERPTVIGSHRLYPLPSYTDVVFRDCLAQSAASIGAPATAQQLDRLQFIRMTDIFPDPHRTSFVSVARKEDDRSIRVRYRDASAPGSGGLLS</sequence>
<protein>
    <submittedName>
        <fullName evidence="1">Uncharacterized protein</fullName>
    </submittedName>
</protein>
<dbReference type="GO" id="GO:0006508">
    <property type="term" value="P:proteolysis"/>
    <property type="evidence" value="ECO:0007669"/>
    <property type="project" value="InterPro"/>
</dbReference>
<name>A0A4Q0SB50_9BRAD</name>
<proteinExistence type="predicted"/>
<dbReference type="Pfam" id="PF01828">
    <property type="entry name" value="Peptidase_A4"/>
    <property type="match status" value="1"/>
</dbReference>
<dbReference type="Gene3D" id="2.60.120.700">
    <property type="entry name" value="Peptidase G1"/>
    <property type="match status" value="1"/>
</dbReference>
<dbReference type="EMBL" id="LBJM01000081">
    <property type="protein sequence ID" value="RXH33736.1"/>
    <property type="molecule type" value="Genomic_DNA"/>
</dbReference>
<dbReference type="InterPro" id="IPR013320">
    <property type="entry name" value="ConA-like_dom_sf"/>
</dbReference>
<dbReference type="AlphaFoldDB" id="A0A4Q0SB50"/>
<reference evidence="1 2" key="1">
    <citation type="submission" date="2015-04" db="EMBL/GenBank/DDBJ databases">
        <title>Comparative genomics of rhizobia nodulating Arachis hypogaea in China.</title>
        <authorList>
            <person name="Li Y."/>
        </authorList>
    </citation>
    <scope>NUCLEOTIDE SEQUENCE [LARGE SCALE GENOMIC DNA]</scope>
    <source>
        <strain evidence="1 2">CCBAU 51787</strain>
    </source>
</reference>